<dbReference type="AlphaFoldDB" id="A0A2A9MEH0"/>
<evidence type="ECO:0000313" key="3">
    <source>
        <dbReference type="EMBL" id="PFH34336.1"/>
    </source>
</evidence>
<dbReference type="EMBL" id="NWUJ01000007">
    <property type="protein sequence ID" value="PFH34336.1"/>
    <property type="molecule type" value="Genomic_DNA"/>
</dbReference>
<dbReference type="GO" id="GO:0003676">
    <property type="term" value="F:nucleic acid binding"/>
    <property type="evidence" value="ECO:0007669"/>
    <property type="project" value="InterPro"/>
</dbReference>
<dbReference type="SUPFAM" id="SSF54928">
    <property type="entry name" value="RNA-binding domain, RBD"/>
    <property type="match status" value="1"/>
</dbReference>
<keyword evidence="4" id="KW-1185">Reference proteome</keyword>
<feature type="region of interest" description="Disordered" evidence="1">
    <location>
        <begin position="492"/>
        <end position="527"/>
    </location>
</feature>
<dbReference type="VEuPathDB" id="ToxoDB:BESB_074880"/>
<dbReference type="InterPro" id="IPR007201">
    <property type="entry name" value="Mei2-like_Rrm_C"/>
</dbReference>
<comment type="caution">
    <text evidence="3">The sequence shown here is derived from an EMBL/GenBank/DDBJ whole genome shotgun (WGS) entry which is preliminary data.</text>
</comment>
<protein>
    <submittedName>
        <fullName evidence="3">RNA recognition motif 2 protein</fullName>
    </submittedName>
</protein>
<evidence type="ECO:0000313" key="4">
    <source>
        <dbReference type="Proteomes" id="UP000224006"/>
    </source>
</evidence>
<dbReference type="Proteomes" id="UP000224006">
    <property type="component" value="Unassembled WGS sequence"/>
</dbReference>
<sequence>MGGSIESDPRQHDELRRHLMAQLEYLRSEQGRITQRNVELLQGTECLREQLRHMQRQREIMDRQRLHMEQQLLFMEEQHTTIQQQRAHLGVLQDRIWQKQRELEDLERGPVQIGGATADLAEKFVPVPNGDFLEQAFASFETCASLSTAKQASHEELSRRFCGLYNRLSELSLEDISKRECDTFDERGDCTVAVVDKPNPSCPDSTVFGEADDVGGVEVEEANGATVGLENRAVTDAGSIAIEFARHSGVSLASIADMTKNDAHQFPSPTGETDCNPSVSIAREKEEGDARGQKKKSHGCRSSWRPESANHGTQSGAGAKRKDSLKANTACGSRAINSRGAADEWSGSGAEGLTTVMLRNIPNKYNRKQVMDEVDIKFKGKYNFFYLPIDFVHGCNVGYCFINFVDTGTCQAFKQEFEGKRLNLFRSKKICTVTYGRVQGLRAILDHYFNSAVVQAQDASWRPVVLKEGVEQPWSALHTAFPEIFDSDGRLRSPSGDTAASDSQGSSACSPGRAIGRTLPSGRRRGSKLGVTIEAQRKEMRNLIRGGHHSVHRRVAKGGRSPDRAAWGYKHA</sequence>
<dbReference type="RefSeq" id="XP_029218345.1">
    <property type="nucleotide sequence ID" value="XM_029365861.1"/>
</dbReference>
<dbReference type="CDD" id="cd12277">
    <property type="entry name" value="RRM3_MEI2_EAR1_like"/>
    <property type="match status" value="1"/>
</dbReference>
<dbReference type="KEGG" id="bbes:BESB_074880"/>
<dbReference type="Pfam" id="PF04059">
    <property type="entry name" value="RRM_2"/>
    <property type="match status" value="1"/>
</dbReference>
<feature type="domain" description="Mei2-like C-terminal RNA recognition motif" evidence="2">
    <location>
        <begin position="354"/>
        <end position="447"/>
    </location>
</feature>
<feature type="compositionally biased region" description="Polar residues" evidence="1">
    <location>
        <begin position="495"/>
        <end position="509"/>
    </location>
</feature>
<dbReference type="InterPro" id="IPR035979">
    <property type="entry name" value="RBD_domain_sf"/>
</dbReference>
<evidence type="ECO:0000259" key="2">
    <source>
        <dbReference type="Pfam" id="PF04059"/>
    </source>
</evidence>
<evidence type="ECO:0000256" key="1">
    <source>
        <dbReference type="SAM" id="MobiDB-lite"/>
    </source>
</evidence>
<feature type="region of interest" description="Disordered" evidence="1">
    <location>
        <begin position="284"/>
        <end position="324"/>
    </location>
</feature>
<reference evidence="3 4" key="1">
    <citation type="submission" date="2017-09" db="EMBL/GenBank/DDBJ databases">
        <title>Genome sequencing of Besnoitia besnoiti strain Bb-Ger1.</title>
        <authorList>
            <person name="Schares G."/>
            <person name="Venepally P."/>
            <person name="Lorenzi H.A."/>
        </authorList>
    </citation>
    <scope>NUCLEOTIDE SEQUENCE [LARGE SCALE GENOMIC DNA]</scope>
    <source>
        <strain evidence="3 4">Bb-Ger1</strain>
    </source>
</reference>
<dbReference type="GeneID" id="40312414"/>
<organism evidence="3 4">
    <name type="scientific">Besnoitia besnoiti</name>
    <name type="common">Apicomplexan protozoan</name>
    <dbReference type="NCBI Taxonomy" id="94643"/>
    <lineage>
        <taxon>Eukaryota</taxon>
        <taxon>Sar</taxon>
        <taxon>Alveolata</taxon>
        <taxon>Apicomplexa</taxon>
        <taxon>Conoidasida</taxon>
        <taxon>Coccidia</taxon>
        <taxon>Eucoccidiorida</taxon>
        <taxon>Eimeriorina</taxon>
        <taxon>Sarcocystidae</taxon>
        <taxon>Besnoitia</taxon>
    </lineage>
</organism>
<dbReference type="OrthoDB" id="417481at2759"/>
<feature type="compositionally biased region" description="Basic residues" evidence="1">
    <location>
        <begin position="546"/>
        <end position="557"/>
    </location>
</feature>
<accession>A0A2A9MEH0</accession>
<name>A0A2A9MEH0_BESBE</name>
<feature type="region of interest" description="Disordered" evidence="1">
    <location>
        <begin position="542"/>
        <end position="572"/>
    </location>
</feature>
<gene>
    <name evidence="3" type="ORF">BESB_074880</name>
</gene>
<proteinExistence type="predicted"/>